<dbReference type="HAMAP" id="MF_00135">
    <property type="entry name" value="PRAI"/>
    <property type="match status" value="1"/>
</dbReference>
<sequence length="210" mass="23353">MTVIKICGLRRLEDAAILNREKVDAAGFIFYPPSRRFVRPELAGKIKKALRPSIRTVGVFVKEKPERIAALHEAGIIDMAQLHGDESPDDLAIVRGLTDMPLIKAIRVRSRESLQNLDQYDCDYFLLDAFTNDYGGKGKRFDLSLLEGIKIPKPFFLAGGLTAANVAILMTSVHPYGVDVSSAVETDGIKDAQKIHAFIKAVRRKDEEDE</sequence>
<keyword evidence="5 9" id="KW-0028">Amino-acid biosynthesis</keyword>
<organism evidence="11 12">
    <name type="scientific">Acidaminococcus intestini</name>
    <dbReference type="NCBI Taxonomy" id="187327"/>
    <lineage>
        <taxon>Bacteria</taxon>
        <taxon>Bacillati</taxon>
        <taxon>Bacillota</taxon>
        <taxon>Negativicutes</taxon>
        <taxon>Acidaminococcales</taxon>
        <taxon>Acidaminococcaceae</taxon>
        <taxon>Acidaminococcus</taxon>
    </lineage>
</organism>
<dbReference type="PANTHER" id="PTHR42894:SF1">
    <property type="entry name" value="N-(5'-PHOSPHORIBOSYL)ANTHRANILATE ISOMERASE"/>
    <property type="match status" value="1"/>
</dbReference>
<dbReference type="GO" id="GO:0000162">
    <property type="term" value="P:L-tryptophan biosynthetic process"/>
    <property type="evidence" value="ECO:0007669"/>
    <property type="project" value="UniProtKB-UniRule"/>
</dbReference>
<dbReference type="InterPro" id="IPR044643">
    <property type="entry name" value="TrpF_fam"/>
</dbReference>
<dbReference type="CDD" id="cd00405">
    <property type="entry name" value="PRAI"/>
    <property type="match status" value="1"/>
</dbReference>
<gene>
    <name evidence="9" type="primary">trpF</name>
    <name evidence="11" type="ORF">KHX13_07735</name>
</gene>
<comment type="catalytic activity">
    <reaction evidence="1 9">
        <text>N-(5-phospho-beta-D-ribosyl)anthranilate = 1-(2-carboxyphenylamino)-1-deoxy-D-ribulose 5-phosphate</text>
        <dbReference type="Rhea" id="RHEA:21540"/>
        <dbReference type="ChEBI" id="CHEBI:18277"/>
        <dbReference type="ChEBI" id="CHEBI:58613"/>
        <dbReference type="EC" id="5.3.1.24"/>
    </reaction>
</comment>
<evidence type="ECO:0000259" key="10">
    <source>
        <dbReference type="Pfam" id="PF00697"/>
    </source>
</evidence>
<evidence type="ECO:0000313" key="12">
    <source>
        <dbReference type="Proteomes" id="UP000754226"/>
    </source>
</evidence>
<evidence type="ECO:0000256" key="2">
    <source>
        <dbReference type="ARBA" id="ARBA00004664"/>
    </source>
</evidence>
<dbReference type="GO" id="GO:0004640">
    <property type="term" value="F:phosphoribosylanthranilate isomerase activity"/>
    <property type="evidence" value="ECO:0007669"/>
    <property type="project" value="UniProtKB-UniRule"/>
</dbReference>
<comment type="pathway">
    <text evidence="2 9">Amino-acid biosynthesis; L-tryptophan biosynthesis; L-tryptophan from chorismate: step 3/5.</text>
</comment>
<reference evidence="11" key="1">
    <citation type="submission" date="2021-02" db="EMBL/GenBank/DDBJ databases">
        <title>Infant gut strain persistence is associated with maternal origin, phylogeny, and functional potential including surface adhesion and iron acquisition.</title>
        <authorList>
            <person name="Lou Y.C."/>
        </authorList>
    </citation>
    <scope>NUCLEOTIDE SEQUENCE</scope>
    <source>
        <strain evidence="11">L3_106_000M1_dasL3_106_000M1_concoct_15</strain>
    </source>
</reference>
<dbReference type="Proteomes" id="UP000754226">
    <property type="component" value="Unassembled WGS sequence"/>
</dbReference>
<evidence type="ECO:0000256" key="7">
    <source>
        <dbReference type="ARBA" id="ARBA00023141"/>
    </source>
</evidence>
<dbReference type="EMBL" id="JAGZCZ010000009">
    <property type="protein sequence ID" value="MBS5520199.1"/>
    <property type="molecule type" value="Genomic_DNA"/>
</dbReference>
<dbReference type="SUPFAM" id="SSF51366">
    <property type="entry name" value="Ribulose-phoshate binding barrel"/>
    <property type="match status" value="1"/>
</dbReference>
<protein>
    <recommendedName>
        <fullName evidence="4 9">N-(5'-phosphoribosyl)anthranilate isomerase</fullName>
        <shortName evidence="9">PRAI</shortName>
        <ecNumber evidence="3 9">5.3.1.24</ecNumber>
    </recommendedName>
</protein>
<dbReference type="AlphaFoldDB" id="A0A943ELK8"/>
<keyword evidence="8 9" id="KW-0413">Isomerase</keyword>
<evidence type="ECO:0000256" key="8">
    <source>
        <dbReference type="ARBA" id="ARBA00023235"/>
    </source>
</evidence>
<accession>A0A943ELK8</accession>
<dbReference type="Gene3D" id="3.20.20.70">
    <property type="entry name" value="Aldolase class I"/>
    <property type="match status" value="1"/>
</dbReference>
<comment type="caution">
    <text evidence="11">The sequence shown here is derived from an EMBL/GenBank/DDBJ whole genome shotgun (WGS) entry which is preliminary data.</text>
</comment>
<evidence type="ECO:0000256" key="5">
    <source>
        <dbReference type="ARBA" id="ARBA00022605"/>
    </source>
</evidence>
<evidence type="ECO:0000256" key="3">
    <source>
        <dbReference type="ARBA" id="ARBA00012572"/>
    </source>
</evidence>
<evidence type="ECO:0000256" key="4">
    <source>
        <dbReference type="ARBA" id="ARBA00022272"/>
    </source>
</evidence>
<dbReference type="Pfam" id="PF00697">
    <property type="entry name" value="PRAI"/>
    <property type="match status" value="1"/>
</dbReference>
<dbReference type="InterPro" id="IPR011060">
    <property type="entry name" value="RibuloseP-bd_barrel"/>
</dbReference>
<dbReference type="InterPro" id="IPR013785">
    <property type="entry name" value="Aldolase_TIM"/>
</dbReference>
<feature type="domain" description="N-(5'phosphoribosyl) anthranilate isomerase (PRAI)" evidence="10">
    <location>
        <begin position="4"/>
        <end position="200"/>
    </location>
</feature>
<dbReference type="InterPro" id="IPR001240">
    <property type="entry name" value="PRAI_dom"/>
</dbReference>
<keyword evidence="6 9" id="KW-0822">Tryptophan biosynthesis</keyword>
<keyword evidence="7 9" id="KW-0057">Aromatic amino acid biosynthesis</keyword>
<name>A0A943ELK8_9FIRM</name>
<evidence type="ECO:0000256" key="9">
    <source>
        <dbReference type="HAMAP-Rule" id="MF_00135"/>
    </source>
</evidence>
<dbReference type="PANTHER" id="PTHR42894">
    <property type="entry name" value="N-(5'-PHOSPHORIBOSYL)ANTHRANILATE ISOMERASE"/>
    <property type="match status" value="1"/>
</dbReference>
<evidence type="ECO:0000313" key="11">
    <source>
        <dbReference type="EMBL" id="MBS5520199.1"/>
    </source>
</evidence>
<evidence type="ECO:0000256" key="1">
    <source>
        <dbReference type="ARBA" id="ARBA00001164"/>
    </source>
</evidence>
<proteinExistence type="inferred from homology"/>
<dbReference type="EC" id="5.3.1.24" evidence="3 9"/>
<comment type="similarity">
    <text evidence="9">Belongs to the TrpF family.</text>
</comment>
<evidence type="ECO:0000256" key="6">
    <source>
        <dbReference type="ARBA" id="ARBA00022822"/>
    </source>
</evidence>